<evidence type="ECO:0000313" key="2">
    <source>
        <dbReference type="EMBL" id="QJR35698.1"/>
    </source>
</evidence>
<dbReference type="SUPFAM" id="SSF51905">
    <property type="entry name" value="FAD/NAD(P)-binding domain"/>
    <property type="match status" value="1"/>
</dbReference>
<dbReference type="InterPro" id="IPR052745">
    <property type="entry name" value="G3P_Oxidase/Oxidoreductase"/>
</dbReference>
<dbReference type="PANTHER" id="PTHR42720">
    <property type="entry name" value="GLYCEROL-3-PHOSPHATE DEHYDROGENASE"/>
    <property type="match status" value="1"/>
</dbReference>
<dbReference type="KEGG" id="ggr:HKW67_09335"/>
<proteinExistence type="predicted"/>
<dbReference type="Proteomes" id="UP000500938">
    <property type="component" value="Chromosome"/>
</dbReference>
<dbReference type="InterPro" id="IPR036188">
    <property type="entry name" value="FAD/NAD-bd_sf"/>
</dbReference>
<feature type="domain" description="FAD dependent oxidoreductase" evidence="1">
    <location>
        <begin position="29"/>
        <end position="357"/>
    </location>
</feature>
<dbReference type="InterPro" id="IPR006076">
    <property type="entry name" value="FAD-dep_OxRdtase"/>
</dbReference>
<organism evidence="2 3">
    <name type="scientific">Gemmatimonas groenlandica</name>
    <dbReference type="NCBI Taxonomy" id="2732249"/>
    <lineage>
        <taxon>Bacteria</taxon>
        <taxon>Pseudomonadati</taxon>
        <taxon>Gemmatimonadota</taxon>
        <taxon>Gemmatimonadia</taxon>
        <taxon>Gemmatimonadales</taxon>
        <taxon>Gemmatimonadaceae</taxon>
        <taxon>Gemmatimonas</taxon>
    </lineage>
</organism>
<dbReference type="Gene3D" id="3.50.50.60">
    <property type="entry name" value="FAD/NAD(P)-binding domain"/>
    <property type="match status" value="1"/>
</dbReference>
<sequence>MTTDNQPVWDDGTWTAFPSLQGAITTGTCVIGLGGSGLTVIDELLARGEAVVGLDASDVAAGAAGRNGGFLLAGAYDFYHDAVRKHGRDRAFAIYQATLVEMQRLAEAAPETVRFVGSRRIAADAWEIEDCRAQMDAMLADGLACEWYEAADGVGLTFPSDASFNPLARCRILARTAAQAGAQLFSRSPVTAVQGTRVDTAEGTVHCRRVIVAIDGRLEVLLPELTGRVRTARLQMLATAPTTEITVPCPMYYREGYEYWQQLPDGSLTIGGFRDQGGPSEWSLDARPTAPVQHLLESFVRTHLGVTAPITHRWAACAGYTESGLPVIEQVRGNVWALGGYSGTGNVIGALAARAVVSAALDGEPAGVRLLLGEHWSPDLPTVTAPSLS</sequence>
<dbReference type="RefSeq" id="WP_171225129.1">
    <property type="nucleotide sequence ID" value="NZ_CP053085.1"/>
</dbReference>
<gene>
    <name evidence="2" type="ORF">HKW67_09335</name>
</gene>
<protein>
    <submittedName>
        <fullName evidence="2">FAD-binding oxidoreductase</fullName>
    </submittedName>
</protein>
<name>A0A6M4IP37_9BACT</name>
<dbReference type="Pfam" id="PF01266">
    <property type="entry name" value="DAO"/>
    <property type="match status" value="1"/>
</dbReference>
<dbReference type="AlphaFoldDB" id="A0A6M4IP37"/>
<dbReference type="Gene3D" id="3.30.9.10">
    <property type="entry name" value="D-Amino Acid Oxidase, subunit A, domain 2"/>
    <property type="match status" value="1"/>
</dbReference>
<reference evidence="2 3" key="1">
    <citation type="submission" date="2020-05" db="EMBL/GenBank/DDBJ databases">
        <title>Complete genome sequence of Gemmatimonas greenlandica TET16.</title>
        <authorList>
            <person name="Zeng Y."/>
        </authorList>
    </citation>
    <scope>NUCLEOTIDE SEQUENCE [LARGE SCALE GENOMIC DNA]</scope>
    <source>
        <strain evidence="2 3">TET16</strain>
    </source>
</reference>
<dbReference type="PANTHER" id="PTHR42720:SF1">
    <property type="entry name" value="GLYCEROL 3-PHOSPHATE OXIDASE"/>
    <property type="match status" value="1"/>
</dbReference>
<accession>A0A6M4IP37</accession>
<evidence type="ECO:0000313" key="3">
    <source>
        <dbReference type="Proteomes" id="UP000500938"/>
    </source>
</evidence>
<evidence type="ECO:0000259" key="1">
    <source>
        <dbReference type="Pfam" id="PF01266"/>
    </source>
</evidence>
<keyword evidence="3" id="KW-1185">Reference proteome</keyword>
<dbReference type="EMBL" id="CP053085">
    <property type="protein sequence ID" value="QJR35698.1"/>
    <property type="molecule type" value="Genomic_DNA"/>
</dbReference>